<reference evidence="6 7" key="1">
    <citation type="submission" date="2016-05" db="EMBL/GenBank/DDBJ databases">
        <title>Complete Genome and Methylome Analysis of Psychrotrophic Bacterial Isolates from Antarctic Lake Untersee.</title>
        <authorList>
            <person name="Fomenkov A."/>
            <person name="Akimov V.N."/>
            <person name="Vasilyeva L.V."/>
            <person name="Andersen D."/>
            <person name="Vincze T."/>
            <person name="Roberts R.J."/>
        </authorList>
    </citation>
    <scope>NUCLEOTIDE SEQUENCE [LARGE SCALE GENOMIC DNA]</scope>
    <source>
        <strain evidence="6 7">U14-5</strain>
    </source>
</reference>
<evidence type="ECO:0000256" key="3">
    <source>
        <dbReference type="ARBA" id="ARBA00023125"/>
    </source>
</evidence>
<evidence type="ECO:0000313" key="7">
    <source>
        <dbReference type="Proteomes" id="UP000185426"/>
    </source>
</evidence>
<dbReference type="Pfam" id="PF14659">
    <property type="entry name" value="Phage_int_SAM_3"/>
    <property type="match status" value="1"/>
</dbReference>
<dbReference type="PANTHER" id="PTHR30349">
    <property type="entry name" value="PHAGE INTEGRASE-RELATED"/>
    <property type="match status" value="1"/>
</dbReference>
<dbReference type="PANTHER" id="PTHR30349:SF64">
    <property type="entry name" value="PROPHAGE INTEGRASE INTD-RELATED"/>
    <property type="match status" value="1"/>
</dbReference>
<dbReference type="InterPro" id="IPR002104">
    <property type="entry name" value="Integrase_catalytic"/>
</dbReference>
<feature type="domain" description="Tyr recombinase" evidence="5">
    <location>
        <begin position="173"/>
        <end position="377"/>
    </location>
</feature>
<evidence type="ECO:0000256" key="1">
    <source>
        <dbReference type="ARBA" id="ARBA00008857"/>
    </source>
</evidence>
<dbReference type="SUPFAM" id="SSF56349">
    <property type="entry name" value="DNA breaking-rejoining enzymes"/>
    <property type="match status" value="1"/>
</dbReference>
<dbReference type="InterPro" id="IPR050090">
    <property type="entry name" value="Tyrosine_recombinase_XerCD"/>
</dbReference>
<dbReference type="GO" id="GO:0006310">
    <property type="term" value="P:DNA recombination"/>
    <property type="evidence" value="ECO:0007669"/>
    <property type="project" value="UniProtKB-KW"/>
</dbReference>
<dbReference type="AlphaFoldDB" id="A0A1L6ZHA0"/>
<keyword evidence="2" id="KW-0229">DNA integration</keyword>
<dbReference type="Pfam" id="PF14657">
    <property type="entry name" value="Arm-DNA-bind_4"/>
    <property type="match status" value="1"/>
</dbReference>
<organism evidence="6 7">
    <name type="scientific">Bacillus safensis</name>
    <dbReference type="NCBI Taxonomy" id="561879"/>
    <lineage>
        <taxon>Bacteria</taxon>
        <taxon>Bacillati</taxon>
        <taxon>Bacillota</taxon>
        <taxon>Bacilli</taxon>
        <taxon>Bacillales</taxon>
        <taxon>Bacillaceae</taxon>
        <taxon>Bacillus</taxon>
    </lineage>
</organism>
<evidence type="ECO:0000256" key="2">
    <source>
        <dbReference type="ARBA" id="ARBA00022908"/>
    </source>
</evidence>
<sequence>MVSFRQRGKDWEYRIPYYDPVTQKRREKSKKGFRTKKEAATEAAIVQAEINGDFVRKDDNITISSYIDLWFEKYKLTVKKSSWDSRYDSIIVIKKNLGSCRVKDVTEKIYEGFLNKIAPEYAKNTLTNIHQVFNMMIREAVRDSYFKDNPIHDVNLPKKAKEKKVEELDEDLKDMKFWEKEEIKLFLQVVSRKGRPRDLAMFLLLIYSGLRIGEAVALTWDKIDFKKSEIKVRYTLFREKDLKSNYELLSPKTESSIRNVPVPPQVIMQLRILKNVQEQVKNEVGELYKDEDFVFADNSGMPEPARNYNYRMATYIKKAGVTKITPHNLRHTYASLLFAAGIDLKEAQRRLGHSSSKTTLDVYSHVMRETKIESVIQFNAIANDIF</sequence>
<dbReference type="Proteomes" id="UP000185426">
    <property type="component" value="Chromosome"/>
</dbReference>
<keyword evidence="3" id="KW-0238">DNA-binding</keyword>
<evidence type="ECO:0000313" key="6">
    <source>
        <dbReference type="EMBL" id="APT45903.1"/>
    </source>
</evidence>
<dbReference type="Gene3D" id="1.10.150.130">
    <property type="match status" value="1"/>
</dbReference>
<dbReference type="GO" id="GO:0003677">
    <property type="term" value="F:DNA binding"/>
    <property type="evidence" value="ECO:0007669"/>
    <property type="project" value="UniProtKB-KW"/>
</dbReference>
<comment type="similarity">
    <text evidence="1">Belongs to the 'phage' integrase family.</text>
</comment>
<dbReference type="InterPro" id="IPR004107">
    <property type="entry name" value="Integrase_SAM-like_N"/>
</dbReference>
<keyword evidence="4" id="KW-0233">DNA recombination</keyword>
<dbReference type="GO" id="GO:0015074">
    <property type="term" value="P:DNA integration"/>
    <property type="evidence" value="ECO:0007669"/>
    <property type="project" value="UniProtKB-KW"/>
</dbReference>
<dbReference type="EMBL" id="CP015607">
    <property type="protein sequence ID" value="APT45903.1"/>
    <property type="molecule type" value="Genomic_DNA"/>
</dbReference>
<evidence type="ECO:0000256" key="4">
    <source>
        <dbReference type="ARBA" id="ARBA00023172"/>
    </source>
</evidence>
<dbReference type="CDD" id="cd01189">
    <property type="entry name" value="INT_ICEBs1_C_like"/>
    <property type="match status" value="1"/>
</dbReference>
<gene>
    <name evidence="6" type="ORF">BSA145_08300</name>
</gene>
<dbReference type="Gene3D" id="1.10.443.10">
    <property type="entry name" value="Intergrase catalytic core"/>
    <property type="match status" value="1"/>
</dbReference>
<protein>
    <submittedName>
        <fullName evidence="6">Integrase</fullName>
    </submittedName>
</protein>
<name>A0A1L6ZHA0_BACIA</name>
<dbReference type="InterPro" id="IPR011010">
    <property type="entry name" value="DNA_brk_join_enz"/>
</dbReference>
<dbReference type="InterPro" id="IPR010998">
    <property type="entry name" value="Integrase_recombinase_N"/>
</dbReference>
<dbReference type="Pfam" id="PF00589">
    <property type="entry name" value="Phage_integrase"/>
    <property type="match status" value="1"/>
</dbReference>
<dbReference type="PROSITE" id="PS51898">
    <property type="entry name" value="TYR_RECOMBINASE"/>
    <property type="match status" value="1"/>
</dbReference>
<dbReference type="InterPro" id="IPR028259">
    <property type="entry name" value="AP2-like_int_N"/>
</dbReference>
<dbReference type="InterPro" id="IPR013762">
    <property type="entry name" value="Integrase-like_cat_sf"/>
</dbReference>
<dbReference type="RefSeq" id="WP_075622145.1">
    <property type="nucleotide sequence ID" value="NZ_CP015607.1"/>
</dbReference>
<accession>A0A1L6ZHA0</accession>
<evidence type="ECO:0000259" key="5">
    <source>
        <dbReference type="PROSITE" id="PS51898"/>
    </source>
</evidence>
<proteinExistence type="inferred from homology"/>